<keyword evidence="2" id="KW-0677">Repeat</keyword>
<dbReference type="Gene3D" id="1.25.40.10">
    <property type="entry name" value="Tetratricopeptide repeat domain"/>
    <property type="match status" value="1"/>
</dbReference>
<comment type="similarity">
    <text evidence="1">Belongs to the CCM1 family.</text>
</comment>
<dbReference type="InterPro" id="IPR011990">
    <property type="entry name" value="TPR-like_helical_dom_sf"/>
</dbReference>
<evidence type="ECO:0000313" key="7">
    <source>
        <dbReference type="EMBL" id="KAK4455781.1"/>
    </source>
</evidence>
<dbReference type="Pfam" id="PF01535">
    <property type="entry name" value="PPR"/>
    <property type="match status" value="1"/>
</dbReference>
<name>A0AAV9H9L6_9PEZI</name>
<dbReference type="EMBL" id="MU865914">
    <property type="protein sequence ID" value="KAK4455781.1"/>
    <property type="molecule type" value="Genomic_DNA"/>
</dbReference>
<evidence type="ECO:0000256" key="6">
    <source>
        <dbReference type="SAM" id="MobiDB-lite"/>
    </source>
</evidence>
<evidence type="ECO:0000256" key="1">
    <source>
        <dbReference type="ARBA" id="ARBA00006192"/>
    </source>
</evidence>
<dbReference type="PANTHER" id="PTHR47447:SF17">
    <property type="entry name" value="OS12G0638900 PROTEIN"/>
    <property type="match status" value="1"/>
</dbReference>
<evidence type="ECO:0000256" key="2">
    <source>
        <dbReference type="ARBA" id="ARBA00022737"/>
    </source>
</evidence>
<dbReference type="InterPro" id="IPR002885">
    <property type="entry name" value="PPR_rpt"/>
</dbReference>
<keyword evidence="8" id="KW-1185">Reference proteome</keyword>
<proteinExistence type="inferred from homology"/>
<comment type="function">
    <text evidence="3">Regulates mitochondrial small subunit maturation by controlling 15S rRNA 5'-end processing. Localizes to the 5' precursor of the 15S rRNA in a position that is subsequently occupied by mS47 in the mature yeast mtSSU. Uses structure and sequence-specific RNA recognition, binding to a single-stranded region of the precursor and specifically recognizing bases -6 to -1. The exchange of Ccm1 for mS47 is coupled to the irreversible removal of precursor rRNA that is accompanied by conformational changes of the mitoribosomal proteins uS5m and mS26. These conformational changes signal completion of 5'-end rRNA processing through protection of the mature 5'-end of the 15S rRNA and stabilization of mS47. The removal of the 5' precursor together with the dissociation of Ccm1 may be catalyzed by the 5'-3' exoribonuclease Pet127. Involved in the specific removal of group I introns in mitochondrial encoded transcripts.</text>
</comment>
<reference evidence="7" key="2">
    <citation type="submission" date="2023-05" db="EMBL/GenBank/DDBJ databases">
        <authorList>
            <consortium name="Lawrence Berkeley National Laboratory"/>
            <person name="Steindorff A."/>
            <person name="Hensen N."/>
            <person name="Bonometti L."/>
            <person name="Westerberg I."/>
            <person name="Brannstrom I.O."/>
            <person name="Guillou S."/>
            <person name="Cros-Aarteil S."/>
            <person name="Calhoun S."/>
            <person name="Haridas S."/>
            <person name="Kuo A."/>
            <person name="Mondo S."/>
            <person name="Pangilinan J."/>
            <person name="Riley R."/>
            <person name="Labutti K."/>
            <person name="Andreopoulos B."/>
            <person name="Lipzen A."/>
            <person name="Chen C."/>
            <person name="Yanf M."/>
            <person name="Daum C."/>
            <person name="Ng V."/>
            <person name="Clum A."/>
            <person name="Ohm R."/>
            <person name="Martin F."/>
            <person name="Silar P."/>
            <person name="Natvig D."/>
            <person name="Lalanne C."/>
            <person name="Gautier V."/>
            <person name="Ament-Velasquez S.L."/>
            <person name="Kruys A."/>
            <person name="Hutchinson M.I."/>
            <person name="Powell A.J."/>
            <person name="Barry K."/>
            <person name="Miller A.N."/>
            <person name="Grigoriev I.V."/>
            <person name="Debuchy R."/>
            <person name="Gladieux P."/>
            <person name="Thoren M.H."/>
            <person name="Johannesson H."/>
        </authorList>
    </citation>
    <scope>NUCLEOTIDE SEQUENCE</scope>
    <source>
        <strain evidence="7">PSN243</strain>
    </source>
</reference>
<feature type="compositionally biased region" description="Low complexity" evidence="6">
    <location>
        <begin position="116"/>
        <end position="131"/>
    </location>
</feature>
<sequence length="608" mass="67507">MKASRRIDGSICGAIPLPRPSSRSSWPAAAAAVAVGAGLVAIRTANSHYSHGRRGGGPGWVRSYSSSCSASAVAVGSNTKGQIIRERSSAPAATHPTFLAHAPPALDVNLSKQFQPGSSAAPPDPEPASTTELSKKELLELLDPYDGVDVDGVDEHLRFFRDPYMRGYAPPDEAAVTVARTQDDHDFPSLEEVTPGDREVKKTIFELTLAVNTRLSGKRDTVDLDRIYEIYKRLPEPRIPFLLGRFRHRLLKALGQPAQKNSKSMLRYFAVLADVKNCGIAVSKAEWNCAISFASRYVAVSTEAETESALKLWREMEVGAGIKATDVTFNILFDVASKAGNFTLAEMIYREMENRGHRPNRYHYVSLIHFFGLKMDSGGIRAAYAEMVNAGEMIDTVALNAVLSGLLRSGEEVTAENTYERMKSAALQKTTLPARNYASDQAITKALMMFAKLGRKFKPLQPNLQKITPIHPNLNTYFILVSHYGTKLGDLQRVAKFLDEMKLFQIPLHGSIFLCLFKSFTFHGGYPGSPWSLQRLDSIWQALLDALDDGTPGIEINTFLGHWVLSAFNKCSDSEAVLNAYEQLKERWQLSHEDEHYMINLLYRFVRR</sequence>
<feature type="repeat" description="PPR" evidence="5">
    <location>
        <begin position="325"/>
        <end position="359"/>
    </location>
</feature>
<dbReference type="NCBIfam" id="TIGR00756">
    <property type="entry name" value="PPR"/>
    <property type="match status" value="1"/>
</dbReference>
<organism evidence="7 8">
    <name type="scientific">Podospora aff. communis PSN243</name>
    <dbReference type="NCBI Taxonomy" id="3040156"/>
    <lineage>
        <taxon>Eukaryota</taxon>
        <taxon>Fungi</taxon>
        <taxon>Dikarya</taxon>
        <taxon>Ascomycota</taxon>
        <taxon>Pezizomycotina</taxon>
        <taxon>Sordariomycetes</taxon>
        <taxon>Sordariomycetidae</taxon>
        <taxon>Sordariales</taxon>
        <taxon>Podosporaceae</taxon>
        <taxon>Podospora</taxon>
    </lineage>
</organism>
<evidence type="ECO:0000313" key="8">
    <source>
        <dbReference type="Proteomes" id="UP001321760"/>
    </source>
</evidence>
<feature type="region of interest" description="Disordered" evidence="6">
    <location>
        <begin position="110"/>
        <end position="131"/>
    </location>
</feature>
<accession>A0AAV9H9L6</accession>
<dbReference type="PANTHER" id="PTHR47447">
    <property type="entry name" value="OS03G0856100 PROTEIN"/>
    <property type="match status" value="1"/>
</dbReference>
<evidence type="ECO:0008006" key="9">
    <source>
        <dbReference type="Google" id="ProtNLM"/>
    </source>
</evidence>
<comment type="subunit">
    <text evidence="4">Binds to mitochondrial small subunit 15S rRNA.</text>
</comment>
<dbReference type="Pfam" id="PF13041">
    <property type="entry name" value="PPR_2"/>
    <property type="match status" value="1"/>
</dbReference>
<dbReference type="Proteomes" id="UP001321760">
    <property type="component" value="Unassembled WGS sequence"/>
</dbReference>
<comment type="caution">
    <text evidence="7">The sequence shown here is derived from an EMBL/GenBank/DDBJ whole genome shotgun (WGS) entry which is preliminary data.</text>
</comment>
<dbReference type="PROSITE" id="PS51375">
    <property type="entry name" value="PPR"/>
    <property type="match status" value="1"/>
</dbReference>
<evidence type="ECO:0000256" key="3">
    <source>
        <dbReference type="ARBA" id="ARBA00044493"/>
    </source>
</evidence>
<dbReference type="AlphaFoldDB" id="A0AAV9H9L6"/>
<gene>
    <name evidence="7" type="ORF">QBC34DRAFT_390890</name>
</gene>
<evidence type="ECO:0000256" key="5">
    <source>
        <dbReference type="PROSITE-ProRule" id="PRU00708"/>
    </source>
</evidence>
<protein>
    <recommendedName>
        <fullName evidence="9">Pentatricopeptide repeat-containing protein</fullName>
    </recommendedName>
</protein>
<evidence type="ECO:0000256" key="4">
    <source>
        <dbReference type="ARBA" id="ARBA00044511"/>
    </source>
</evidence>
<reference evidence="7" key="1">
    <citation type="journal article" date="2023" name="Mol. Phylogenet. Evol.">
        <title>Genome-scale phylogeny and comparative genomics of the fungal order Sordariales.</title>
        <authorList>
            <person name="Hensen N."/>
            <person name="Bonometti L."/>
            <person name="Westerberg I."/>
            <person name="Brannstrom I.O."/>
            <person name="Guillou S."/>
            <person name="Cros-Aarteil S."/>
            <person name="Calhoun S."/>
            <person name="Haridas S."/>
            <person name="Kuo A."/>
            <person name="Mondo S."/>
            <person name="Pangilinan J."/>
            <person name="Riley R."/>
            <person name="LaButti K."/>
            <person name="Andreopoulos B."/>
            <person name="Lipzen A."/>
            <person name="Chen C."/>
            <person name="Yan M."/>
            <person name="Daum C."/>
            <person name="Ng V."/>
            <person name="Clum A."/>
            <person name="Steindorff A."/>
            <person name="Ohm R.A."/>
            <person name="Martin F."/>
            <person name="Silar P."/>
            <person name="Natvig D.O."/>
            <person name="Lalanne C."/>
            <person name="Gautier V."/>
            <person name="Ament-Velasquez S.L."/>
            <person name="Kruys A."/>
            <person name="Hutchinson M.I."/>
            <person name="Powell A.J."/>
            <person name="Barry K."/>
            <person name="Miller A.N."/>
            <person name="Grigoriev I.V."/>
            <person name="Debuchy R."/>
            <person name="Gladieux P."/>
            <person name="Hiltunen Thoren M."/>
            <person name="Johannesson H."/>
        </authorList>
    </citation>
    <scope>NUCLEOTIDE SEQUENCE</scope>
    <source>
        <strain evidence="7">PSN243</strain>
    </source>
</reference>